<organism evidence="1 2">
    <name type="scientific">Dreissena polymorpha</name>
    <name type="common">Zebra mussel</name>
    <name type="synonym">Mytilus polymorpha</name>
    <dbReference type="NCBI Taxonomy" id="45954"/>
    <lineage>
        <taxon>Eukaryota</taxon>
        <taxon>Metazoa</taxon>
        <taxon>Spiralia</taxon>
        <taxon>Lophotrochozoa</taxon>
        <taxon>Mollusca</taxon>
        <taxon>Bivalvia</taxon>
        <taxon>Autobranchia</taxon>
        <taxon>Heteroconchia</taxon>
        <taxon>Euheterodonta</taxon>
        <taxon>Imparidentia</taxon>
        <taxon>Neoheterodontei</taxon>
        <taxon>Myida</taxon>
        <taxon>Dreissenoidea</taxon>
        <taxon>Dreissenidae</taxon>
        <taxon>Dreissena</taxon>
    </lineage>
</organism>
<dbReference type="Proteomes" id="UP000828390">
    <property type="component" value="Unassembled WGS sequence"/>
</dbReference>
<protein>
    <submittedName>
        <fullName evidence="1">Uncharacterized protein</fullName>
    </submittedName>
</protein>
<sequence length="77" mass="8527">MSYHNYVGQASSEHGLAYLKEHDVIARLETMLRSAQDDPLAGFLIPGKVSVAKIKCLTSNVLLEFTLKIYQNSDKAS</sequence>
<name>A0A9D4FM11_DREPO</name>
<keyword evidence="2" id="KW-1185">Reference proteome</keyword>
<comment type="caution">
    <text evidence="1">The sequence shown here is derived from an EMBL/GenBank/DDBJ whole genome shotgun (WGS) entry which is preliminary data.</text>
</comment>
<accession>A0A9D4FM11</accession>
<reference evidence="1" key="2">
    <citation type="submission" date="2020-11" db="EMBL/GenBank/DDBJ databases">
        <authorList>
            <person name="McCartney M.A."/>
            <person name="Auch B."/>
            <person name="Kono T."/>
            <person name="Mallez S."/>
            <person name="Becker A."/>
            <person name="Gohl D.M."/>
            <person name="Silverstein K.A.T."/>
            <person name="Koren S."/>
            <person name="Bechman K.B."/>
            <person name="Herman A."/>
            <person name="Abrahante J.E."/>
            <person name="Garbe J."/>
        </authorList>
    </citation>
    <scope>NUCLEOTIDE SEQUENCE</scope>
    <source>
        <strain evidence="1">Duluth1</strain>
        <tissue evidence="1">Whole animal</tissue>
    </source>
</reference>
<proteinExistence type="predicted"/>
<reference evidence="1" key="1">
    <citation type="journal article" date="2019" name="bioRxiv">
        <title>The Genome of the Zebra Mussel, Dreissena polymorpha: A Resource for Invasive Species Research.</title>
        <authorList>
            <person name="McCartney M.A."/>
            <person name="Auch B."/>
            <person name="Kono T."/>
            <person name="Mallez S."/>
            <person name="Zhang Y."/>
            <person name="Obille A."/>
            <person name="Becker A."/>
            <person name="Abrahante J.E."/>
            <person name="Garbe J."/>
            <person name="Badalamenti J.P."/>
            <person name="Herman A."/>
            <person name="Mangelson H."/>
            <person name="Liachko I."/>
            <person name="Sullivan S."/>
            <person name="Sone E.D."/>
            <person name="Koren S."/>
            <person name="Silverstein K.A.T."/>
            <person name="Beckman K.B."/>
            <person name="Gohl D.M."/>
        </authorList>
    </citation>
    <scope>NUCLEOTIDE SEQUENCE</scope>
    <source>
        <strain evidence="1">Duluth1</strain>
        <tissue evidence="1">Whole animal</tissue>
    </source>
</reference>
<gene>
    <name evidence="1" type="ORF">DPMN_153694</name>
</gene>
<dbReference type="EMBL" id="JAIWYP010000007">
    <property type="protein sequence ID" value="KAH3800069.1"/>
    <property type="molecule type" value="Genomic_DNA"/>
</dbReference>
<dbReference type="AlphaFoldDB" id="A0A9D4FM11"/>
<evidence type="ECO:0000313" key="1">
    <source>
        <dbReference type="EMBL" id="KAH3800069.1"/>
    </source>
</evidence>
<evidence type="ECO:0000313" key="2">
    <source>
        <dbReference type="Proteomes" id="UP000828390"/>
    </source>
</evidence>